<organism evidence="1 2">
    <name type="scientific">Chromobacterium subtsugae</name>
    <dbReference type="NCBI Taxonomy" id="251747"/>
    <lineage>
        <taxon>Bacteria</taxon>
        <taxon>Pseudomonadati</taxon>
        <taxon>Pseudomonadota</taxon>
        <taxon>Betaproteobacteria</taxon>
        <taxon>Neisseriales</taxon>
        <taxon>Chromobacteriaceae</taxon>
        <taxon>Chromobacterium</taxon>
    </lineage>
</organism>
<dbReference type="Proteomes" id="UP000711178">
    <property type="component" value="Unassembled WGS sequence"/>
</dbReference>
<accession>A0ABS7FI72</accession>
<dbReference type="GeneID" id="89685782"/>
<sequence length="114" mass="12458">MADTFTWTPSVNMETETAPAVTVSKFGDGYSQRAPAGINNLADTFTLAFNNRSPAEIAAIDAFLTKQRGVSWFWFTGADGNKVKVICQKPWKRTDPVSGVVSLTCIFDQVFDAT</sequence>
<name>A0ABS7FI72_9NEIS</name>
<gene>
    <name evidence="1" type="ORF">KIF53_15325</name>
</gene>
<dbReference type="EMBL" id="JAHDTB010000014">
    <property type="protein sequence ID" value="MBW8289003.1"/>
    <property type="molecule type" value="Genomic_DNA"/>
</dbReference>
<dbReference type="InterPro" id="IPR010265">
    <property type="entry name" value="Phage_lambda_TipM"/>
</dbReference>
<dbReference type="RefSeq" id="WP_052257976.1">
    <property type="nucleotide sequence ID" value="NZ_CP142381.1"/>
</dbReference>
<dbReference type="Pfam" id="PF05939">
    <property type="entry name" value="Phage_min_tail"/>
    <property type="match status" value="1"/>
</dbReference>
<proteinExistence type="predicted"/>
<comment type="caution">
    <text evidence="1">The sequence shown here is derived from an EMBL/GenBank/DDBJ whole genome shotgun (WGS) entry which is preliminary data.</text>
</comment>
<evidence type="ECO:0000313" key="1">
    <source>
        <dbReference type="EMBL" id="MBW8289003.1"/>
    </source>
</evidence>
<protein>
    <submittedName>
        <fullName evidence="1">Phage tail protein</fullName>
    </submittedName>
</protein>
<reference evidence="1 2" key="1">
    <citation type="submission" date="2021-05" db="EMBL/GenBank/DDBJ databases">
        <title>Draft Whole Genome Sequencing Of Biosensor Chromobacterium violaceum Strain CV026 Reveals A Regulatory RNA In Chromobacterium violaceum Phenotype Regulatory Network.</title>
        <authorList>
            <person name="Hong K.W."/>
            <person name="Chan K.G."/>
            <person name="Chang C.-Y."/>
        </authorList>
    </citation>
    <scope>NUCLEOTIDE SEQUENCE [LARGE SCALE GENOMIC DNA]</scope>
    <source>
        <strain evidence="1 2">ATCC 31532</strain>
    </source>
</reference>
<keyword evidence="2" id="KW-1185">Reference proteome</keyword>
<evidence type="ECO:0000313" key="2">
    <source>
        <dbReference type="Proteomes" id="UP000711178"/>
    </source>
</evidence>